<dbReference type="KEGG" id="tpx:Turpa_0007"/>
<gene>
    <name evidence="1" type="ordered locus">Turpa_0007</name>
</gene>
<name>I4BC02_TURPD</name>
<dbReference type="AlphaFoldDB" id="I4BC02"/>
<keyword evidence="2" id="KW-1185">Reference proteome</keyword>
<dbReference type="SUPFAM" id="SSF46689">
    <property type="entry name" value="Homeodomain-like"/>
    <property type="match status" value="1"/>
</dbReference>
<accession>I4BC02</accession>
<dbReference type="Proteomes" id="UP000006048">
    <property type="component" value="Plasmid pTURPA.01"/>
</dbReference>
<dbReference type="EMBL" id="CP002960">
    <property type="protein sequence ID" value="AFM14809.1"/>
    <property type="molecule type" value="Genomic_DNA"/>
</dbReference>
<evidence type="ECO:0000313" key="2">
    <source>
        <dbReference type="Proteomes" id="UP000006048"/>
    </source>
</evidence>
<proteinExistence type="predicted"/>
<reference evidence="1 2" key="1">
    <citation type="submission" date="2012-06" db="EMBL/GenBank/DDBJ databases">
        <title>The complete plasmid of genome of Turneriella parva DSM 21527.</title>
        <authorList>
            <consortium name="US DOE Joint Genome Institute (JGI-PGF)"/>
            <person name="Lucas S."/>
            <person name="Han J."/>
            <person name="Lapidus A."/>
            <person name="Bruce D."/>
            <person name="Goodwin L."/>
            <person name="Pitluck S."/>
            <person name="Peters L."/>
            <person name="Kyrpides N."/>
            <person name="Mavromatis K."/>
            <person name="Ivanova N."/>
            <person name="Mikhailova N."/>
            <person name="Chertkov O."/>
            <person name="Detter J.C."/>
            <person name="Tapia R."/>
            <person name="Han C."/>
            <person name="Land M."/>
            <person name="Hauser L."/>
            <person name="Markowitz V."/>
            <person name="Cheng J.-F."/>
            <person name="Hugenholtz P."/>
            <person name="Woyke T."/>
            <person name="Wu D."/>
            <person name="Gronow S."/>
            <person name="Wellnitz S."/>
            <person name="Brambilla E."/>
            <person name="Klenk H.-P."/>
            <person name="Eisen J.A."/>
        </authorList>
    </citation>
    <scope>NUCLEOTIDE SEQUENCE [LARGE SCALE GENOMIC DNA]</scope>
    <source>
        <strain evidence="2">ATCC BAA-1111 / DSM 21527 / NCTC 11395 / H</strain>
        <plasmid evidence="2">Plasmid pTURPA.01</plasmid>
    </source>
</reference>
<dbReference type="RefSeq" id="WP_014805284.1">
    <property type="nucleotide sequence ID" value="NC_018021.1"/>
</dbReference>
<dbReference type="InterPro" id="IPR009057">
    <property type="entry name" value="Homeodomain-like_sf"/>
</dbReference>
<dbReference type="HOGENOM" id="CLU_806413_0_0_12"/>
<sequence length="344" mass="37670">MQIWSEYQSRGLWGLWRAHFFAAGSGFEVALIFDGAERVVEVSEAAVAFRPAASLPQVFEWQSGNGLTVKLFAPSPVSDAAGAVWGLLLQLEKTGPEIRPTFFPFMPDAPGLAATLNAALLSPPPVLLLNGQPGVGKRFVLQSLALLHTGQLPDLNRSPVCQIEQADRTTWLVPEIALLELKEQQELWKNARSGDALRVASVYDVGMLSDRKIVHQSLAAMLEPQKLVMPALAKRDAAELQSLGQFWQAFYGPRSDAAANLAFLKKQVLGGAGLSVESILEEGRGLRGVVAEFEKEAIRRAHARVGRSQHKIARLLKVSRGSLQHKLRKYQLESYTSSDADNDE</sequence>
<keyword evidence="1" id="KW-0614">Plasmid</keyword>
<evidence type="ECO:0000313" key="1">
    <source>
        <dbReference type="EMBL" id="AFM14809.1"/>
    </source>
</evidence>
<protein>
    <submittedName>
        <fullName evidence="1">Helix-turn-helix Fis-type</fullName>
    </submittedName>
</protein>
<dbReference type="Gene3D" id="1.10.10.60">
    <property type="entry name" value="Homeodomain-like"/>
    <property type="match status" value="1"/>
</dbReference>
<geneLocation type="plasmid" evidence="1 2">
    <name>pTURPA.01</name>
</geneLocation>
<organism evidence="1 2">
    <name type="scientific">Turneriella parva (strain ATCC BAA-1111 / DSM 21527 / NCTC 11395 / H)</name>
    <name type="common">Leptospira parva</name>
    <dbReference type="NCBI Taxonomy" id="869212"/>
    <lineage>
        <taxon>Bacteria</taxon>
        <taxon>Pseudomonadati</taxon>
        <taxon>Spirochaetota</taxon>
        <taxon>Spirochaetia</taxon>
        <taxon>Leptospirales</taxon>
        <taxon>Leptospiraceae</taxon>
        <taxon>Turneriella</taxon>
    </lineage>
</organism>